<dbReference type="PANTHER" id="PTHR35889:SF3">
    <property type="entry name" value="F-BOX DOMAIN-CONTAINING PROTEIN"/>
    <property type="match status" value="1"/>
</dbReference>
<proteinExistence type="predicted"/>
<accession>A0A4Q4KQV6</accession>
<dbReference type="RefSeq" id="WP_130092154.1">
    <property type="nucleotide sequence ID" value="NZ_SETE01000001.1"/>
</dbReference>
<dbReference type="PROSITE" id="PS51257">
    <property type="entry name" value="PROKAR_LIPOPROTEIN"/>
    <property type="match status" value="1"/>
</dbReference>
<dbReference type="AlphaFoldDB" id="A0A4Q4KQV6"/>
<gene>
    <name evidence="2" type="ORF">ERX46_01980</name>
</gene>
<dbReference type="OrthoDB" id="9786191at2"/>
<feature type="domain" description="Cytochrome C Planctomycete-type" evidence="1">
    <location>
        <begin position="69"/>
        <end position="118"/>
    </location>
</feature>
<protein>
    <recommendedName>
        <fullName evidence="1">Cytochrome C Planctomycete-type domain-containing protein</fullName>
    </recommendedName>
</protein>
<evidence type="ECO:0000313" key="2">
    <source>
        <dbReference type="EMBL" id="RYM35787.1"/>
    </source>
</evidence>
<organism evidence="2 3">
    <name type="scientific">Brumimicrobium glaciale</name>
    <dbReference type="NCBI Taxonomy" id="200475"/>
    <lineage>
        <taxon>Bacteria</taxon>
        <taxon>Pseudomonadati</taxon>
        <taxon>Bacteroidota</taxon>
        <taxon>Flavobacteriia</taxon>
        <taxon>Flavobacteriales</taxon>
        <taxon>Crocinitomicaceae</taxon>
        <taxon>Brumimicrobium</taxon>
    </lineage>
</organism>
<sequence>MKKHNYLLVLIPFLIGITSSCRHEPIQPFKPMETVTDTTGNNPEGCSPDTAYFNRDVMPIIQLNCSVTGCHGGGSSKGGVDLTSYQSIINTAGVDPFDPANSNLYAVITETDPNKIMPEPPNSPLSNADIAIIEKWIKQGAANNFCADCDETNFTFSGAVFPIIQDNCLGCHSGSAPSAGIPLTTYNEILPFAASGGLYGTINHDPGYVAMPYLGSKLSDCNVNQVKQWIDNGIMND</sequence>
<reference evidence="2 3" key="1">
    <citation type="submission" date="2019-02" db="EMBL/GenBank/DDBJ databases">
        <title>Genome sequence of the sea-ice species Brumimicrobium glaciale.</title>
        <authorList>
            <person name="Bowman J.P."/>
        </authorList>
    </citation>
    <scope>NUCLEOTIDE SEQUENCE [LARGE SCALE GENOMIC DNA]</scope>
    <source>
        <strain evidence="2 3">IC156</strain>
    </source>
</reference>
<dbReference type="Pfam" id="PF07635">
    <property type="entry name" value="PSCyt1"/>
    <property type="match status" value="1"/>
</dbReference>
<evidence type="ECO:0000259" key="1">
    <source>
        <dbReference type="Pfam" id="PF07635"/>
    </source>
</evidence>
<evidence type="ECO:0000313" key="3">
    <source>
        <dbReference type="Proteomes" id="UP000293952"/>
    </source>
</evidence>
<dbReference type="Proteomes" id="UP000293952">
    <property type="component" value="Unassembled WGS sequence"/>
</dbReference>
<dbReference type="InterPro" id="IPR011429">
    <property type="entry name" value="Cyt_c_Planctomycete-type"/>
</dbReference>
<name>A0A4Q4KQV6_9FLAO</name>
<keyword evidence="3" id="KW-1185">Reference proteome</keyword>
<dbReference type="EMBL" id="SETE01000001">
    <property type="protein sequence ID" value="RYM35787.1"/>
    <property type="molecule type" value="Genomic_DNA"/>
</dbReference>
<dbReference type="PANTHER" id="PTHR35889">
    <property type="entry name" value="CYCLOINULO-OLIGOSACCHARIDE FRUCTANOTRANSFERASE-RELATED"/>
    <property type="match status" value="1"/>
</dbReference>
<comment type="caution">
    <text evidence="2">The sequence shown here is derived from an EMBL/GenBank/DDBJ whole genome shotgun (WGS) entry which is preliminary data.</text>
</comment>